<name>A0A0L8FYM0_OCTBM</name>
<reference evidence="1" key="1">
    <citation type="submission" date="2015-07" db="EMBL/GenBank/DDBJ databases">
        <title>MeaNS - Measles Nucleotide Surveillance Program.</title>
        <authorList>
            <person name="Tran T."/>
            <person name="Druce J."/>
        </authorList>
    </citation>
    <scope>NUCLEOTIDE SEQUENCE</scope>
    <source>
        <strain evidence="1">UCB-OBI-ISO-001</strain>
        <tissue evidence="1">Gonad</tissue>
    </source>
</reference>
<proteinExistence type="predicted"/>
<dbReference type="AlphaFoldDB" id="A0A0L8FYM0"/>
<sequence>MTAINTPNNASLGRIHRHLFDILPMKTERERTVPWTYRDLEGNIVLPGSNRMSNYKTEYRSSIFFFPWIGVNCEERRGNDSRKGTQVRRRVREPHVGDVFFLKVSITGSSHVLQAVVE</sequence>
<gene>
    <name evidence="1" type="ORF">OCBIM_22004047mg</name>
</gene>
<accession>A0A0L8FYM0</accession>
<dbReference type="EMBL" id="KQ425190">
    <property type="protein sequence ID" value="KOF69831.1"/>
    <property type="molecule type" value="Genomic_DNA"/>
</dbReference>
<organism evidence="1">
    <name type="scientific">Octopus bimaculoides</name>
    <name type="common">California two-spotted octopus</name>
    <dbReference type="NCBI Taxonomy" id="37653"/>
    <lineage>
        <taxon>Eukaryota</taxon>
        <taxon>Metazoa</taxon>
        <taxon>Spiralia</taxon>
        <taxon>Lophotrochozoa</taxon>
        <taxon>Mollusca</taxon>
        <taxon>Cephalopoda</taxon>
        <taxon>Coleoidea</taxon>
        <taxon>Octopodiformes</taxon>
        <taxon>Octopoda</taxon>
        <taxon>Incirrata</taxon>
        <taxon>Octopodidae</taxon>
        <taxon>Octopus</taxon>
    </lineage>
</organism>
<evidence type="ECO:0000313" key="1">
    <source>
        <dbReference type="EMBL" id="KOF69831.1"/>
    </source>
</evidence>
<protein>
    <submittedName>
        <fullName evidence="1">Uncharacterized protein</fullName>
    </submittedName>
</protein>